<proteinExistence type="predicted"/>
<dbReference type="AlphaFoldDB" id="A0A1F5WSN9"/>
<organism evidence="1 2">
    <name type="scientific">Candidatus Giovannonibacteria bacterium RIFCSPHIGHO2_02_43_13</name>
    <dbReference type="NCBI Taxonomy" id="1798330"/>
    <lineage>
        <taxon>Bacteria</taxon>
        <taxon>Candidatus Giovannoniibacteriota</taxon>
    </lineage>
</organism>
<protein>
    <recommendedName>
        <fullName evidence="3">Nucleotidyl transferase AbiEii/AbiGii toxin family protein</fullName>
    </recommendedName>
</protein>
<dbReference type="EMBL" id="MFHI01000023">
    <property type="protein sequence ID" value="OGF78640.1"/>
    <property type="molecule type" value="Genomic_DNA"/>
</dbReference>
<evidence type="ECO:0000313" key="2">
    <source>
        <dbReference type="Proteomes" id="UP000178425"/>
    </source>
</evidence>
<comment type="caution">
    <text evidence="1">The sequence shown here is derived from an EMBL/GenBank/DDBJ whole genome shotgun (WGS) entry which is preliminary data.</text>
</comment>
<reference evidence="1 2" key="1">
    <citation type="journal article" date="2016" name="Nat. Commun.">
        <title>Thousands of microbial genomes shed light on interconnected biogeochemical processes in an aquifer system.</title>
        <authorList>
            <person name="Anantharaman K."/>
            <person name="Brown C.T."/>
            <person name="Hug L.A."/>
            <person name="Sharon I."/>
            <person name="Castelle C.J."/>
            <person name="Probst A.J."/>
            <person name="Thomas B.C."/>
            <person name="Singh A."/>
            <person name="Wilkins M.J."/>
            <person name="Karaoz U."/>
            <person name="Brodie E.L."/>
            <person name="Williams K.H."/>
            <person name="Hubbard S.S."/>
            <person name="Banfield J.F."/>
        </authorList>
    </citation>
    <scope>NUCLEOTIDE SEQUENCE [LARGE SCALE GENOMIC DNA]</scope>
</reference>
<dbReference type="Pfam" id="PF08843">
    <property type="entry name" value="AbiEii"/>
    <property type="match status" value="1"/>
</dbReference>
<dbReference type="Gene3D" id="3.10.450.620">
    <property type="entry name" value="JHP933, nucleotidyltransferase-like core domain"/>
    <property type="match status" value="1"/>
</dbReference>
<accession>A0A1F5WSN9</accession>
<name>A0A1F5WSN9_9BACT</name>
<dbReference type="InterPro" id="IPR014942">
    <property type="entry name" value="AbiEii"/>
</dbReference>
<evidence type="ECO:0008006" key="3">
    <source>
        <dbReference type="Google" id="ProtNLM"/>
    </source>
</evidence>
<evidence type="ECO:0000313" key="1">
    <source>
        <dbReference type="EMBL" id="OGF78640.1"/>
    </source>
</evidence>
<gene>
    <name evidence="1" type="ORF">A2W54_04200</name>
</gene>
<sequence length="253" mass="28863">MITNETINELARRYQTSAFPNIVREYIQHLFLASLYVLPGAENLLFKGGTALRIVYGSPRFSEDLDFSLFRIPPRDTKQFAEGLLIKVLTEIERSGIKTDLHEKSRPTDGGYFGAANFSVDQFPPASVEINVSARNGKNLIGEVDSVANEFVPTYTLFHLPQDYIVEEKVFGALLERKKPRDFYDLYFMMRKGMVSPGNRARLADYTEKILTDARQINFDAELGAFLPASQHMIIRNFPQTLEQEMHRQISIS</sequence>
<dbReference type="Proteomes" id="UP000178425">
    <property type="component" value="Unassembled WGS sequence"/>
</dbReference>